<protein>
    <submittedName>
        <fullName evidence="1">Uncharacterized protein</fullName>
    </submittedName>
</protein>
<dbReference type="AlphaFoldDB" id="A0A0K2URJ6"/>
<dbReference type="EMBL" id="HACA01023141">
    <property type="protein sequence ID" value="CDW40502.1"/>
    <property type="molecule type" value="Transcribed_RNA"/>
</dbReference>
<proteinExistence type="predicted"/>
<evidence type="ECO:0000313" key="1">
    <source>
        <dbReference type="EMBL" id="CDW40502.1"/>
    </source>
</evidence>
<organism evidence="1">
    <name type="scientific">Lepeophtheirus salmonis</name>
    <name type="common">Salmon louse</name>
    <name type="synonym">Caligus salmonis</name>
    <dbReference type="NCBI Taxonomy" id="72036"/>
    <lineage>
        <taxon>Eukaryota</taxon>
        <taxon>Metazoa</taxon>
        <taxon>Ecdysozoa</taxon>
        <taxon>Arthropoda</taxon>
        <taxon>Crustacea</taxon>
        <taxon>Multicrustacea</taxon>
        <taxon>Hexanauplia</taxon>
        <taxon>Copepoda</taxon>
        <taxon>Siphonostomatoida</taxon>
        <taxon>Caligidae</taxon>
        <taxon>Lepeophtheirus</taxon>
    </lineage>
</organism>
<accession>A0A0K2URJ6</accession>
<name>A0A0K2URJ6_LEPSM</name>
<reference evidence="1" key="1">
    <citation type="submission" date="2014-05" db="EMBL/GenBank/DDBJ databases">
        <authorList>
            <person name="Chronopoulou M."/>
        </authorList>
    </citation>
    <scope>NUCLEOTIDE SEQUENCE</scope>
    <source>
        <tissue evidence="1">Whole organism</tissue>
    </source>
</reference>
<sequence length="63" mass="7449">MHIKHRVHLFSERNCNVCLVPIIIEKVDSQKQVDVERRIIRTFITLKFLRATFLTGPGCNNWI</sequence>